<dbReference type="InterPro" id="IPR050471">
    <property type="entry name" value="AB_hydrolase"/>
</dbReference>
<organism evidence="4 5">
    <name type="scientific">Kroppenstedtia pulmonis</name>
    <dbReference type="NCBI Taxonomy" id="1380685"/>
    <lineage>
        <taxon>Bacteria</taxon>
        <taxon>Bacillati</taxon>
        <taxon>Bacillota</taxon>
        <taxon>Bacilli</taxon>
        <taxon>Bacillales</taxon>
        <taxon>Thermoactinomycetaceae</taxon>
        <taxon>Kroppenstedtia</taxon>
    </lineage>
</organism>
<dbReference type="Gene3D" id="3.40.50.1820">
    <property type="entry name" value="alpha/beta hydrolase"/>
    <property type="match status" value="1"/>
</dbReference>
<evidence type="ECO:0000259" key="3">
    <source>
        <dbReference type="Pfam" id="PF12146"/>
    </source>
</evidence>
<feature type="binding site" evidence="2">
    <location>
        <position position="79"/>
    </location>
    <ligand>
        <name>substrate</name>
    </ligand>
</feature>
<dbReference type="SUPFAM" id="SSF53474">
    <property type="entry name" value="alpha/beta-Hydrolases"/>
    <property type="match status" value="1"/>
</dbReference>
<evidence type="ECO:0000256" key="2">
    <source>
        <dbReference type="PIRSR" id="PIRSR017388-2"/>
    </source>
</evidence>
<dbReference type="KEGG" id="kpul:GXN76_01295"/>
<evidence type="ECO:0000313" key="4">
    <source>
        <dbReference type="EMBL" id="QKG83233.1"/>
    </source>
</evidence>
<dbReference type="InterPro" id="IPR022742">
    <property type="entry name" value="Hydrolase_4"/>
</dbReference>
<dbReference type="PANTHER" id="PTHR43433:SF5">
    <property type="entry name" value="AB HYDROLASE-1 DOMAIN-CONTAINING PROTEIN"/>
    <property type="match status" value="1"/>
</dbReference>
<gene>
    <name evidence="4" type="ORF">GXN76_01295</name>
</gene>
<dbReference type="InterPro" id="IPR029058">
    <property type="entry name" value="AB_hydrolase_fold"/>
</dbReference>
<feature type="active site" description="Charge relay system" evidence="1">
    <location>
        <position position="178"/>
    </location>
</feature>
<name>A0A7D4BUN1_9BACL</name>
<proteinExistence type="predicted"/>
<dbReference type="InterPro" id="IPR012354">
    <property type="entry name" value="Esterase_lipase"/>
</dbReference>
<evidence type="ECO:0000256" key="1">
    <source>
        <dbReference type="PIRSR" id="PIRSR017388-1"/>
    </source>
</evidence>
<feature type="active site" description="Charge relay system" evidence="1">
    <location>
        <position position="208"/>
    </location>
</feature>
<feature type="domain" description="Serine aminopeptidase S33" evidence="3">
    <location>
        <begin position="6"/>
        <end position="215"/>
    </location>
</feature>
<dbReference type="RefSeq" id="WP_173219588.1">
    <property type="nucleotide sequence ID" value="NZ_CP048104.1"/>
</dbReference>
<dbReference type="PANTHER" id="PTHR43433">
    <property type="entry name" value="HYDROLASE, ALPHA/BETA FOLD FAMILY PROTEIN"/>
    <property type="match status" value="1"/>
</dbReference>
<keyword evidence="5" id="KW-1185">Reference proteome</keyword>
<dbReference type="EMBL" id="CP048104">
    <property type="protein sequence ID" value="QKG83233.1"/>
    <property type="molecule type" value="Genomic_DNA"/>
</dbReference>
<sequence>MKGYLLLHGFAGSPEDLAPIAQHIKNDGGLLRCPALTLQGNRKLRVKSGDWEDWVASAESSLIQLQDVCSQIHVIGFSMGSLISVYLVTRFKVDRLVLMSPPMTANPQEFVKGMAQSLKDQLKRASSSTSTPYLKELIRRASRFQLGYLTQFHELIDEVEPLLEKVTVPTLILHGEKDDFAHPNGARHIYQQLGSSEKKLVYLPKSRHLLCKDQEVDQVIKEVEDFLGLHS</sequence>
<dbReference type="GO" id="GO:0052689">
    <property type="term" value="F:carboxylic ester hydrolase activity"/>
    <property type="evidence" value="ECO:0007669"/>
    <property type="project" value="InterPro"/>
</dbReference>
<keyword evidence="4" id="KW-0378">Hydrolase</keyword>
<evidence type="ECO:0000313" key="5">
    <source>
        <dbReference type="Proteomes" id="UP000503088"/>
    </source>
</evidence>
<dbReference type="Pfam" id="PF12146">
    <property type="entry name" value="Hydrolase_4"/>
    <property type="match status" value="1"/>
</dbReference>
<reference evidence="4 5" key="1">
    <citation type="submission" date="2020-01" db="EMBL/GenBank/DDBJ databases">
        <authorList>
            <person name="Gulvik C.A."/>
            <person name="Batra D.G."/>
        </authorList>
    </citation>
    <scope>NUCLEOTIDE SEQUENCE [LARGE SCALE GENOMIC DNA]</scope>
    <source>
        <strain evidence="4 5">W9323</strain>
    </source>
</reference>
<feature type="active site" description="Nucleophile" evidence="1">
    <location>
        <position position="78"/>
    </location>
</feature>
<dbReference type="PIRSF" id="PIRSF017388">
    <property type="entry name" value="Esterase_lipase"/>
    <property type="match status" value="1"/>
</dbReference>
<feature type="binding site" evidence="2">
    <location>
        <position position="10"/>
    </location>
    <ligand>
        <name>substrate</name>
    </ligand>
</feature>
<accession>A0A7D4BUN1</accession>
<dbReference type="AlphaFoldDB" id="A0A7D4BUN1"/>
<dbReference type="Proteomes" id="UP000503088">
    <property type="component" value="Chromosome"/>
</dbReference>
<protein>
    <submittedName>
        <fullName evidence="4">Alpha/beta fold hydrolase</fullName>
    </submittedName>
</protein>